<name>A0A0D8LCZ6_MORMO</name>
<evidence type="ECO:0000313" key="1">
    <source>
        <dbReference type="EMBL" id="KJF79011.1"/>
    </source>
</evidence>
<evidence type="ECO:0000313" key="2">
    <source>
        <dbReference type="Proteomes" id="UP000032582"/>
    </source>
</evidence>
<comment type="caution">
    <text evidence="1">The sequence shown here is derived from an EMBL/GenBank/DDBJ whole genome shotgun (WGS) entry which is preliminary data.</text>
</comment>
<protein>
    <submittedName>
        <fullName evidence="1">Uncharacterized protein</fullName>
    </submittedName>
</protein>
<dbReference type="Pfam" id="PF21190">
    <property type="entry name" value="Bbp16"/>
    <property type="match status" value="1"/>
</dbReference>
<dbReference type="AlphaFoldDB" id="A0A0D8LCZ6"/>
<accession>A0A0D8LCZ6</accession>
<dbReference type="Gene3D" id="2.60.120.1110">
    <property type="match status" value="1"/>
</dbReference>
<dbReference type="PATRIC" id="fig|582.24.peg.678"/>
<dbReference type="InterPro" id="IPR048922">
    <property type="entry name" value="Bbp16"/>
</dbReference>
<proteinExistence type="predicted"/>
<dbReference type="Proteomes" id="UP000032582">
    <property type="component" value="Unassembled WGS sequence"/>
</dbReference>
<gene>
    <name evidence="1" type="ORF">UA45_02290</name>
</gene>
<organism evidence="1 2">
    <name type="scientific">Morganella morganii</name>
    <name type="common">Proteus morganii</name>
    <dbReference type="NCBI Taxonomy" id="582"/>
    <lineage>
        <taxon>Bacteria</taxon>
        <taxon>Pseudomonadati</taxon>
        <taxon>Pseudomonadota</taxon>
        <taxon>Gammaproteobacteria</taxon>
        <taxon>Enterobacterales</taxon>
        <taxon>Morganellaceae</taxon>
        <taxon>Morganella</taxon>
    </lineage>
</organism>
<reference evidence="1 2" key="1">
    <citation type="submission" date="2015-02" db="EMBL/GenBank/DDBJ databases">
        <title>Whole genome shotgun sequencing of cultured foodborne pathogen.</title>
        <authorList>
            <person name="Timme R."/>
            <person name="Allard M.W."/>
            <person name="Strain E."/>
            <person name="Evans P.S."/>
            <person name="Brown E."/>
        </authorList>
    </citation>
    <scope>NUCLEOTIDE SEQUENCE [LARGE SCALE GENOMIC DNA]</scope>
    <source>
        <strain evidence="1 2">GCSL-TSO-24</strain>
    </source>
</reference>
<dbReference type="EMBL" id="JZSH01000011">
    <property type="protein sequence ID" value="KJF79011.1"/>
    <property type="molecule type" value="Genomic_DNA"/>
</dbReference>
<sequence>MILDKETMFSVDQAVTASAAGKSIIDLGPLRNDFRDIGIGEPLELFAQVTEQAKAVGDATVQIKLETASDKEFTDAKAIFLSEPMPIASLNAGKRIAAKVPQGSLKFLRLQYIVGDGPLTAGKFTSGIILNVDAHPVYEAVSN</sequence>